<protein>
    <recommendedName>
        <fullName evidence="1">VOC domain-containing protein</fullName>
    </recommendedName>
</protein>
<dbReference type="InterPro" id="IPR037523">
    <property type="entry name" value="VOC_core"/>
</dbReference>
<evidence type="ECO:0000313" key="2">
    <source>
        <dbReference type="EMBL" id="MPM58270.1"/>
    </source>
</evidence>
<name>A0A645AYM6_9ZZZZ</name>
<dbReference type="SUPFAM" id="SSF54593">
    <property type="entry name" value="Glyoxalase/Bleomycin resistance protein/Dihydroxybiphenyl dioxygenase"/>
    <property type="match status" value="1"/>
</dbReference>
<reference evidence="2" key="1">
    <citation type="submission" date="2019-08" db="EMBL/GenBank/DDBJ databases">
        <authorList>
            <person name="Kucharzyk K."/>
            <person name="Murdoch R.W."/>
            <person name="Higgins S."/>
            <person name="Loffler F."/>
        </authorList>
    </citation>
    <scope>NUCLEOTIDE SEQUENCE</scope>
</reference>
<dbReference type="PROSITE" id="PS51819">
    <property type="entry name" value="VOC"/>
    <property type="match status" value="1"/>
</dbReference>
<evidence type="ECO:0000259" key="1">
    <source>
        <dbReference type="PROSITE" id="PS51819"/>
    </source>
</evidence>
<proteinExistence type="predicted"/>
<dbReference type="InterPro" id="IPR029068">
    <property type="entry name" value="Glyas_Bleomycin-R_OHBP_Dase"/>
</dbReference>
<dbReference type="EMBL" id="VSSQ01016678">
    <property type="protein sequence ID" value="MPM58270.1"/>
    <property type="molecule type" value="Genomic_DNA"/>
</dbReference>
<dbReference type="AlphaFoldDB" id="A0A645AYM6"/>
<comment type="caution">
    <text evidence="2">The sequence shown here is derived from an EMBL/GenBank/DDBJ whole genome shotgun (WGS) entry which is preliminary data.</text>
</comment>
<sequence length="205" mass="23039">MLPAPYVPTGVTRTVDGAALRGGRPALPMQRIFHFGVVVDDTMAALEQYRRILGIETFAVKTWQTEYGRLDNPYYRDLRPVEHGYFTAQGATGDFGFEIIQCTYGPAHYNREFTDQRGPGIHHLFPYLTTDAEDWSGTVTAMTELGAPLCMGSDLRGGASEYAYFDTFGKLGGFLIEGVHRRFPAEDRYMAPDWEVDFSTLIEED</sequence>
<dbReference type="Gene3D" id="3.10.180.10">
    <property type="entry name" value="2,3-Dihydroxybiphenyl 1,2-Dioxygenase, domain 1"/>
    <property type="match status" value="1"/>
</dbReference>
<organism evidence="2">
    <name type="scientific">bioreactor metagenome</name>
    <dbReference type="NCBI Taxonomy" id="1076179"/>
    <lineage>
        <taxon>unclassified sequences</taxon>
        <taxon>metagenomes</taxon>
        <taxon>ecological metagenomes</taxon>
    </lineage>
</organism>
<accession>A0A645AYM6</accession>
<feature type="domain" description="VOC" evidence="1">
    <location>
        <begin position="31"/>
        <end position="181"/>
    </location>
</feature>
<gene>
    <name evidence="2" type="ORF">SDC9_105101</name>
</gene>